<dbReference type="AlphaFoldDB" id="A0A1G2MHR7"/>
<feature type="compositionally biased region" description="Basic and acidic residues" evidence="1">
    <location>
        <begin position="1"/>
        <end position="21"/>
    </location>
</feature>
<name>A0A1G2MHR7_9BACT</name>
<organism evidence="2 3">
    <name type="scientific">Candidatus Taylorbacteria bacterium RIFCSPHIGHO2_02_49_25</name>
    <dbReference type="NCBI Taxonomy" id="1802305"/>
    <lineage>
        <taxon>Bacteria</taxon>
        <taxon>Candidatus Tayloriibacteriota</taxon>
    </lineage>
</organism>
<sequence>MLGGKNEEKYSYEKKSKEKTVTKTYASAKTRFTARQSARVRPHNERNPSKLHGSSSQGCTGKYSIARVVVPAQQMEDLKYIPPFLTKFIKAVETECQLSSFVTNERIMLQSDPASNGGVLEAES</sequence>
<evidence type="ECO:0000313" key="3">
    <source>
        <dbReference type="Proteomes" id="UP000176493"/>
    </source>
</evidence>
<feature type="region of interest" description="Disordered" evidence="1">
    <location>
        <begin position="1"/>
        <end position="59"/>
    </location>
</feature>
<dbReference type="Proteomes" id="UP000176493">
    <property type="component" value="Unassembled WGS sequence"/>
</dbReference>
<evidence type="ECO:0000256" key="1">
    <source>
        <dbReference type="SAM" id="MobiDB-lite"/>
    </source>
</evidence>
<protein>
    <submittedName>
        <fullName evidence="2">Uncharacterized protein</fullName>
    </submittedName>
</protein>
<dbReference type="EMBL" id="MHRJ01000024">
    <property type="protein sequence ID" value="OHA22542.1"/>
    <property type="molecule type" value="Genomic_DNA"/>
</dbReference>
<comment type="caution">
    <text evidence="2">The sequence shown here is derived from an EMBL/GenBank/DDBJ whole genome shotgun (WGS) entry which is preliminary data.</text>
</comment>
<reference evidence="2 3" key="1">
    <citation type="journal article" date="2016" name="Nat. Commun.">
        <title>Thousands of microbial genomes shed light on interconnected biogeochemical processes in an aquifer system.</title>
        <authorList>
            <person name="Anantharaman K."/>
            <person name="Brown C.T."/>
            <person name="Hug L.A."/>
            <person name="Sharon I."/>
            <person name="Castelle C.J."/>
            <person name="Probst A.J."/>
            <person name="Thomas B.C."/>
            <person name="Singh A."/>
            <person name="Wilkins M.J."/>
            <person name="Karaoz U."/>
            <person name="Brodie E.L."/>
            <person name="Williams K.H."/>
            <person name="Hubbard S.S."/>
            <person name="Banfield J.F."/>
        </authorList>
    </citation>
    <scope>NUCLEOTIDE SEQUENCE [LARGE SCALE GENOMIC DNA]</scope>
</reference>
<evidence type="ECO:0000313" key="2">
    <source>
        <dbReference type="EMBL" id="OHA22542.1"/>
    </source>
</evidence>
<gene>
    <name evidence="2" type="ORF">A2W52_03780</name>
</gene>
<accession>A0A1G2MHR7</accession>
<proteinExistence type="predicted"/>